<dbReference type="EMBL" id="JBBWWR010000001">
    <property type="protein sequence ID" value="KAK8970777.1"/>
    <property type="molecule type" value="Genomic_DNA"/>
</dbReference>
<evidence type="ECO:0000313" key="1">
    <source>
        <dbReference type="EMBL" id="KAK8970777.1"/>
    </source>
</evidence>
<name>A0ABR2N3B4_9ASPA</name>
<keyword evidence="2" id="KW-1185">Reference proteome</keyword>
<organism evidence="1 2">
    <name type="scientific">Platanthera guangdongensis</name>
    <dbReference type="NCBI Taxonomy" id="2320717"/>
    <lineage>
        <taxon>Eukaryota</taxon>
        <taxon>Viridiplantae</taxon>
        <taxon>Streptophyta</taxon>
        <taxon>Embryophyta</taxon>
        <taxon>Tracheophyta</taxon>
        <taxon>Spermatophyta</taxon>
        <taxon>Magnoliopsida</taxon>
        <taxon>Liliopsida</taxon>
        <taxon>Asparagales</taxon>
        <taxon>Orchidaceae</taxon>
        <taxon>Orchidoideae</taxon>
        <taxon>Orchideae</taxon>
        <taxon>Orchidinae</taxon>
        <taxon>Platanthera</taxon>
    </lineage>
</organism>
<comment type="caution">
    <text evidence="1">The sequence shown here is derived from an EMBL/GenBank/DDBJ whole genome shotgun (WGS) entry which is preliminary data.</text>
</comment>
<proteinExistence type="predicted"/>
<gene>
    <name evidence="1" type="ORF">KSP40_PGU004824</name>
</gene>
<accession>A0ABR2N3B4</accession>
<protein>
    <submittedName>
        <fullName evidence="1">Uncharacterized protein</fullName>
    </submittedName>
</protein>
<evidence type="ECO:0000313" key="2">
    <source>
        <dbReference type="Proteomes" id="UP001412067"/>
    </source>
</evidence>
<sequence>MAVEVVCSGQILCGYLDIVGGAVAGAASEWKEGIIWKLCGLGLGLRVIGRKIVQLFNFCSIYLRAE</sequence>
<reference evidence="1 2" key="1">
    <citation type="journal article" date="2022" name="Nat. Plants">
        <title>Genomes of leafy and leafless Platanthera orchids illuminate the evolution of mycoheterotrophy.</title>
        <authorList>
            <person name="Li M.H."/>
            <person name="Liu K.W."/>
            <person name="Li Z."/>
            <person name="Lu H.C."/>
            <person name="Ye Q.L."/>
            <person name="Zhang D."/>
            <person name="Wang J.Y."/>
            <person name="Li Y.F."/>
            <person name="Zhong Z.M."/>
            <person name="Liu X."/>
            <person name="Yu X."/>
            <person name="Liu D.K."/>
            <person name="Tu X.D."/>
            <person name="Liu B."/>
            <person name="Hao Y."/>
            <person name="Liao X.Y."/>
            <person name="Jiang Y.T."/>
            <person name="Sun W.H."/>
            <person name="Chen J."/>
            <person name="Chen Y.Q."/>
            <person name="Ai Y."/>
            <person name="Zhai J.W."/>
            <person name="Wu S.S."/>
            <person name="Zhou Z."/>
            <person name="Hsiao Y.Y."/>
            <person name="Wu W.L."/>
            <person name="Chen Y.Y."/>
            <person name="Lin Y.F."/>
            <person name="Hsu J.L."/>
            <person name="Li C.Y."/>
            <person name="Wang Z.W."/>
            <person name="Zhao X."/>
            <person name="Zhong W.Y."/>
            <person name="Ma X.K."/>
            <person name="Ma L."/>
            <person name="Huang J."/>
            <person name="Chen G.Z."/>
            <person name="Huang M.Z."/>
            <person name="Huang L."/>
            <person name="Peng D.H."/>
            <person name="Luo Y.B."/>
            <person name="Zou S.Q."/>
            <person name="Chen S.P."/>
            <person name="Lan S."/>
            <person name="Tsai W.C."/>
            <person name="Van de Peer Y."/>
            <person name="Liu Z.J."/>
        </authorList>
    </citation>
    <scope>NUCLEOTIDE SEQUENCE [LARGE SCALE GENOMIC DNA]</scope>
    <source>
        <strain evidence="1">Lor288</strain>
    </source>
</reference>
<dbReference type="Proteomes" id="UP001412067">
    <property type="component" value="Unassembled WGS sequence"/>
</dbReference>